<gene>
    <name evidence="2" type="ORF">E6C51_03680</name>
</gene>
<name>A0A4S4A718_9HYPH</name>
<reference evidence="2 3" key="1">
    <citation type="submission" date="2019-04" db="EMBL/GenBank/DDBJ databases">
        <title>Rhizobium terrae sp. nov., isolated from a paddy soil.</title>
        <authorList>
            <person name="Lin S.-Y."/>
            <person name="Hameed A."/>
            <person name="Huang H.-I."/>
            <person name="Young C.-C."/>
        </authorList>
    </citation>
    <scope>NUCLEOTIDE SEQUENCE [LARGE SCALE GENOMIC DNA]</scope>
    <source>
        <strain evidence="2 3">CC-HIH110</strain>
    </source>
</reference>
<dbReference type="EMBL" id="SSOA01000001">
    <property type="protein sequence ID" value="THF54199.1"/>
    <property type="molecule type" value="Genomic_DNA"/>
</dbReference>
<dbReference type="Proteomes" id="UP000310754">
    <property type="component" value="Unassembled WGS sequence"/>
</dbReference>
<accession>A0A4S4A718</accession>
<evidence type="ECO:0000313" key="3">
    <source>
        <dbReference type="Proteomes" id="UP000310754"/>
    </source>
</evidence>
<feature type="domain" description="Lcl C-terminal" evidence="1">
    <location>
        <begin position="43"/>
        <end position="166"/>
    </location>
</feature>
<dbReference type="Pfam" id="PF07603">
    <property type="entry name" value="Lcl_C"/>
    <property type="match status" value="1"/>
</dbReference>
<proteinExistence type="predicted"/>
<keyword evidence="3" id="KW-1185">Reference proteome</keyword>
<dbReference type="RefSeq" id="WP_190235041.1">
    <property type="nucleotide sequence ID" value="NZ_SSOA01000001.1"/>
</dbReference>
<evidence type="ECO:0000313" key="2">
    <source>
        <dbReference type="EMBL" id="THF54199.1"/>
    </source>
</evidence>
<comment type="caution">
    <text evidence="2">The sequence shown here is derived from an EMBL/GenBank/DDBJ whole genome shotgun (WGS) entry which is preliminary data.</text>
</comment>
<protein>
    <submittedName>
        <fullName evidence="2">DUF1566 domain-containing protein</fullName>
    </submittedName>
</protein>
<organism evidence="2 3">
    <name type="scientific">Allorhizobium terrae</name>
    <dbReference type="NCBI Taxonomy" id="1848972"/>
    <lineage>
        <taxon>Bacteria</taxon>
        <taxon>Pseudomonadati</taxon>
        <taxon>Pseudomonadota</taxon>
        <taxon>Alphaproteobacteria</taxon>
        <taxon>Hyphomicrobiales</taxon>
        <taxon>Rhizobiaceae</taxon>
        <taxon>Rhizobium/Agrobacterium group</taxon>
        <taxon>Allorhizobium</taxon>
    </lineage>
</organism>
<dbReference type="AlphaFoldDB" id="A0A4S4A718"/>
<dbReference type="InterPro" id="IPR011460">
    <property type="entry name" value="Lcl_C"/>
</dbReference>
<evidence type="ECO:0000259" key="1">
    <source>
        <dbReference type="Pfam" id="PF07603"/>
    </source>
</evidence>
<sequence>MDLSHFFTFIIAVVVIHPGLAVAAEKGNCQGAAGTRFHISDGLATDMKTGLIWQRCAVGMKFESGTCQGEAGVFSLKSAAAAAKSMEGAWRVPSGEELQTLLDRRICKGYAIDVRVFPDVPQVDNGEGAKYLTKTPFLPGMYYYFEFKEGYADMHTEGYGLTLRLVKGKARPGTMR</sequence>